<gene>
    <name evidence="2" type="ORF">CLR69_06560</name>
</gene>
<feature type="domain" description="SnoaL-like" evidence="1">
    <location>
        <begin position="12"/>
        <end position="120"/>
    </location>
</feature>
<dbReference type="InterPro" id="IPR037401">
    <property type="entry name" value="SnoaL-like"/>
</dbReference>
<dbReference type="PANTHER" id="PTHR41252">
    <property type="entry name" value="BLR2505 PROTEIN"/>
    <property type="match status" value="1"/>
</dbReference>
<dbReference type="Pfam" id="PF12680">
    <property type="entry name" value="SnoaL_2"/>
    <property type="match status" value="2"/>
</dbReference>
<accession>A0A9X8JLR2</accession>
<dbReference type="PANTHER" id="PTHR41252:SF1">
    <property type="entry name" value="BLR2505 PROTEIN"/>
    <property type="match status" value="1"/>
</dbReference>
<dbReference type="Gene3D" id="3.10.450.50">
    <property type="match status" value="2"/>
</dbReference>
<dbReference type="AlphaFoldDB" id="A0A9X8JLR2"/>
<comment type="caution">
    <text evidence="2">The sequence shown here is derived from an EMBL/GenBank/DDBJ whole genome shotgun (WGS) entry which is preliminary data.</text>
</comment>
<organism evidence="2 3">
    <name type="scientific">Pectobacterium zantedeschiae</name>
    <dbReference type="NCBI Taxonomy" id="2034769"/>
    <lineage>
        <taxon>Bacteria</taxon>
        <taxon>Pseudomonadati</taxon>
        <taxon>Pseudomonadota</taxon>
        <taxon>Gammaproteobacteria</taxon>
        <taxon>Enterobacterales</taxon>
        <taxon>Pectobacteriaceae</taxon>
        <taxon>Pectobacterium</taxon>
    </lineage>
</organism>
<protein>
    <recommendedName>
        <fullName evidence="1">SnoaL-like domain-containing protein</fullName>
    </recommendedName>
</protein>
<dbReference type="Proteomes" id="UP001138460">
    <property type="component" value="Unassembled WGS sequence"/>
</dbReference>
<evidence type="ECO:0000313" key="3">
    <source>
        <dbReference type="Proteomes" id="UP001138460"/>
    </source>
</evidence>
<sequence length="285" mass="32470">MSDNHDSRIATIRDYFRKVDANDPSFLDLFTDDVAFFFPKFGQVCGKDAVAQFAERIAVDAARLTHDIDNLVFTVDGERIAVEGKEWGVTRDGRTWPDGCASQGRFANVFEFNGKRISRMSIYVDPDFTSEDRRRVDLYRGKVFTATPREIAARYFESVAAFWARSDDPQTLKAIVKLFAEEVEWDIPGHVQIVPWIGPRRNREEVASFFRELAEQIIPERFEVRRIVADDDVAVALGELASRVKRTGRLIESPFAFVLTIRDGRIVGFRMLEDSYAVAVAAVEK</sequence>
<keyword evidence="3" id="KW-1185">Reference proteome</keyword>
<name>A0A9X8JLR2_9GAMM</name>
<feature type="domain" description="SnoaL-like" evidence="1">
    <location>
        <begin position="170"/>
        <end position="267"/>
    </location>
</feature>
<dbReference type="SUPFAM" id="SSF54427">
    <property type="entry name" value="NTF2-like"/>
    <property type="match status" value="2"/>
</dbReference>
<dbReference type="OrthoDB" id="6657864at2"/>
<dbReference type="RefSeq" id="WP_129711409.1">
    <property type="nucleotide sequence ID" value="NZ_JBEHFA010000003.1"/>
</dbReference>
<evidence type="ECO:0000259" key="1">
    <source>
        <dbReference type="Pfam" id="PF12680"/>
    </source>
</evidence>
<dbReference type="EMBL" id="NWTM01000001">
    <property type="protein sequence ID" value="RYC44672.1"/>
    <property type="molecule type" value="Genomic_DNA"/>
</dbReference>
<dbReference type="InterPro" id="IPR032710">
    <property type="entry name" value="NTF2-like_dom_sf"/>
</dbReference>
<proteinExistence type="predicted"/>
<reference evidence="2 3" key="1">
    <citation type="journal article" date="2018" name="Syst. Appl. Microbiol.">
        <title>Pectobacterium zantedeschiae sp. nov. a new species of a soft rot pathogen isolated from Calla lily (Zantedeschia spp.).</title>
        <authorList>
            <person name="Waleron M."/>
            <person name="Misztak A."/>
            <person name="Waleron M."/>
            <person name="Franczuk M."/>
            <person name="Jonca J."/>
            <person name="Wielgomas B."/>
            <person name="Mikicinski A."/>
            <person name="Popovic T."/>
            <person name="Waleron K."/>
        </authorList>
    </citation>
    <scope>NUCLEOTIDE SEQUENCE [LARGE SCALE GENOMIC DNA]</scope>
    <source>
        <strain evidence="2 3">9M</strain>
    </source>
</reference>
<evidence type="ECO:0000313" key="2">
    <source>
        <dbReference type="EMBL" id="RYC44672.1"/>
    </source>
</evidence>